<accession>A0A1I7WSP9</accession>
<evidence type="ECO:0000313" key="1">
    <source>
        <dbReference type="Proteomes" id="UP000095283"/>
    </source>
</evidence>
<protein>
    <submittedName>
        <fullName evidence="2">Uncharacterized protein</fullName>
    </submittedName>
</protein>
<dbReference type="WBParaSite" id="Hba_08112">
    <property type="protein sequence ID" value="Hba_08112"/>
    <property type="gene ID" value="Hba_08112"/>
</dbReference>
<reference evidence="2" key="1">
    <citation type="submission" date="2016-11" db="UniProtKB">
        <authorList>
            <consortium name="WormBaseParasite"/>
        </authorList>
    </citation>
    <scope>IDENTIFICATION</scope>
</reference>
<dbReference type="AlphaFoldDB" id="A0A1I7WSP9"/>
<sequence length="73" mass="8253">MEISRNTQKLLMIISRGGRTRNSAPSGIRVKNRAEMNRQIAPIWRNAHNCMAARVSEAIIHSKPEAGFIRLLL</sequence>
<organism evidence="1 2">
    <name type="scientific">Heterorhabditis bacteriophora</name>
    <name type="common">Entomopathogenic nematode worm</name>
    <dbReference type="NCBI Taxonomy" id="37862"/>
    <lineage>
        <taxon>Eukaryota</taxon>
        <taxon>Metazoa</taxon>
        <taxon>Ecdysozoa</taxon>
        <taxon>Nematoda</taxon>
        <taxon>Chromadorea</taxon>
        <taxon>Rhabditida</taxon>
        <taxon>Rhabditina</taxon>
        <taxon>Rhabditomorpha</taxon>
        <taxon>Strongyloidea</taxon>
        <taxon>Heterorhabditidae</taxon>
        <taxon>Heterorhabditis</taxon>
    </lineage>
</organism>
<dbReference type="Proteomes" id="UP000095283">
    <property type="component" value="Unplaced"/>
</dbReference>
<keyword evidence="1" id="KW-1185">Reference proteome</keyword>
<evidence type="ECO:0000313" key="2">
    <source>
        <dbReference type="WBParaSite" id="Hba_08112"/>
    </source>
</evidence>
<proteinExistence type="predicted"/>
<name>A0A1I7WSP9_HETBA</name>